<keyword evidence="3" id="KW-1185">Reference proteome</keyword>
<dbReference type="SUPFAM" id="SSF69255">
    <property type="entry name" value="gp5 N-terminal domain-like"/>
    <property type="match status" value="1"/>
</dbReference>
<dbReference type="InterPro" id="IPR037026">
    <property type="entry name" value="Vgr_OB-fold_dom_sf"/>
</dbReference>
<gene>
    <name evidence="2" type="ORF">HNR73_001774</name>
</gene>
<dbReference type="Gene3D" id="2.40.50.230">
    <property type="entry name" value="Gp5 N-terminal domain"/>
    <property type="match status" value="1"/>
</dbReference>
<accession>A0A841FDN3</accession>
<evidence type="ECO:0000313" key="2">
    <source>
        <dbReference type="EMBL" id="MBB6033924.1"/>
    </source>
</evidence>
<comment type="caution">
    <text evidence="2">The sequence shown here is derived from an EMBL/GenBank/DDBJ whole genome shotgun (WGS) entry which is preliminary data.</text>
</comment>
<sequence>MSGFVEAVARIARHESAARAVASVGQVTEAHSGDADHAVTVRLRDTGLVLAKVPVAVGILGHAAIPAVDDLVLVVFCEGDRNAPVVVGRLYHPGLNPPDHADGQVVLSLPAGETEPKVRVLVEPGENRAVVEIGGEVRAEITDKVVHLRIDDELSAKVDSGGGGRVELSAGGSSLTLKKNGDVTLKAAGKLELSGTEVAVNGTAKVAVKGAIVELN</sequence>
<dbReference type="EMBL" id="JACHGT010000003">
    <property type="protein sequence ID" value="MBB6033924.1"/>
    <property type="molecule type" value="Genomic_DNA"/>
</dbReference>
<dbReference type="Proteomes" id="UP000548476">
    <property type="component" value="Unassembled WGS sequence"/>
</dbReference>
<dbReference type="Pfam" id="PF04717">
    <property type="entry name" value="Phage_base_V"/>
    <property type="match status" value="1"/>
</dbReference>
<name>A0A841FDN3_9ACTN</name>
<protein>
    <submittedName>
        <fullName evidence="2">Uncharacterized protein involved in type VI secretion and phage assembly</fullName>
    </submittedName>
</protein>
<proteinExistence type="predicted"/>
<evidence type="ECO:0000313" key="3">
    <source>
        <dbReference type="Proteomes" id="UP000548476"/>
    </source>
</evidence>
<dbReference type="AlphaFoldDB" id="A0A841FDN3"/>
<reference evidence="2 3" key="1">
    <citation type="submission" date="2020-08" db="EMBL/GenBank/DDBJ databases">
        <title>Genomic Encyclopedia of Type Strains, Phase IV (KMG-IV): sequencing the most valuable type-strain genomes for metagenomic binning, comparative biology and taxonomic classification.</title>
        <authorList>
            <person name="Goeker M."/>
        </authorList>
    </citation>
    <scope>NUCLEOTIDE SEQUENCE [LARGE SCALE GENOMIC DNA]</scope>
    <source>
        <strain evidence="2 3">YIM 65646</strain>
    </source>
</reference>
<dbReference type="InterPro" id="IPR006531">
    <property type="entry name" value="Gp5/Vgr_OB"/>
</dbReference>
<organism evidence="2 3">
    <name type="scientific">Phytomonospora endophytica</name>
    <dbReference type="NCBI Taxonomy" id="714109"/>
    <lineage>
        <taxon>Bacteria</taxon>
        <taxon>Bacillati</taxon>
        <taxon>Actinomycetota</taxon>
        <taxon>Actinomycetes</taxon>
        <taxon>Micromonosporales</taxon>
        <taxon>Micromonosporaceae</taxon>
        <taxon>Phytomonospora</taxon>
    </lineage>
</organism>
<dbReference type="RefSeq" id="WP_184786772.1">
    <property type="nucleotide sequence ID" value="NZ_BONT01000013.1"/>
</dbReference>
<feature type="domain" description="Gp5/Type VI secretion system Vgr protein OB-fold" evidence="1">
    <location>
        <begin position="49"/>
        <end position="91"/>
    </location>
</feature>
<evidence type="ECO:0000259" key="1">
    <source>
        <dbReference type="Pfam" id="PF04717"/>
    </source>
</evidence>